<keyword evidence="3" id="KW-1185">Reference proteome</keyword>
<reference evidence="2" key="2">
    <citation type="submission" date="2020-11" db="EMBL/GenBank/DDBJ databases">
        <authorList>
            <person name="McCartney M.A."/>
            <person name="Auch B."/>
            <person name="Kono T."/>
            <person name="Mallez S."/>
            <person name="Becker A."/>
            <person name="Gohl D.M."/>
            <person name="Silverstein K.A.T."/>
            <person name="Koren S."/>
            <person name="Bechman K.B."/>
            <person name="Herman A."/>
            <person name="Abrahante J.E."/>
            <person name="Garbe J."/>
        </authorList>
    </citation>
    <scope>NUCLEOTIDE SEQUENCE</scope>
    <source>
        <strain evidence="2">Duluth1</strain>
        <tissue evidence="2">Whole animal</tissue>
    </source>
</reference>
<accession>A0A9D4JP84</accession>
<dbReference type="AlphaFoldDB" id="A0A9D4JP84"/>
<sequence>MGNNNSVPAEKEESAISFLRHRFGNKDGNADQLLVKLIPEEFGDVSGSRSPRRVLEKAQSKWSNYTN</sequence>
<gene>
    <name evidence="2" type="ORF">DPMN_121129</name>
</gene>
<organism evidence="2 3">
    <name type="scientific">Dreissena polymorpha</name>
    <name type="common">Zebra mussel</name>
    <name type="synonym">Mytilus polymorpha</name>
    <dbReference type="NCBI Taxonomy" id="45954"/>
    <lineage>
        <taxon>Eukaryota</taxon>
        <taxon>Metazoa</taxon>
        <taxon>Spiralia</taxon>
        <taxon>Lophotrochozoa</taxon>
        <taxon>Mollusca</taxon>
        <taxon>Bivalvia</taxon>
        <taxon>Autobranchia</taxon>
        <taxon>Heteroconchia</taxon>
        <taxon>Euheterodonta</taxon>
        <taxon>Imparidentia</taxon>
        <taxon>Neoheterodontei</taxon>
        <taxon>Myida</taxon>
        <taxon>Dreissenoidea</taxon>
        <taxon>Dreissenidae</taxon>
        <taxon>Dreissena</taxon>
    </lineage>
</organism>
<name>A0A9D4JP84_DREPO</name>
<comment type="caution">
    <text evidence="2">The sequence shown here is derived from an EMBL/GenBank/DDBJ whole genome shotgun (WGS) entry which is preliminary data.</text>
</comment>
<proteinExistence type="predicted"/>
<evidence type="ECO:0000313" key="3">
    <source>
        <dbReference type="Proteomes" id="UP000828390"/>
    </source>
</evidence>
<feature type="region of interest" description="Disordered" evidence="1">
    <location>
        <begin position="44"/>
        <end position="67"/>
    </location>
</feature>
<dbReference type="Proteomes" id="UP000828390">
    <property type="component" value="Unassembled WGS sequence"/>
</dbReference>
<evidence type="ECO:0000313" key="2">
    <source>
        <dbReference type="EMBL" id="KAH3819396.1"/>
    </source>
</evidence>
<protein>
    <submittedName>
        <fullName evidence="2">Uncharacterized protein</fullName>
    </submittedName>
</protein>
<reference evidence="2" key="1">
    <citation type="journal article" date="2019" name="bioRxiv">
        <title>The Genome of the Zebra Mussel, Dreissena polymorpha: A Resource for Invasive Species Research.</title>
        <authorList>
            <person name="McCartney M.A."/>
            <person name="Auch B."/>
            <person name="Kono T."/>
            <person name="Mallez S."/>
            <person name="Zhang Y."/>
            <person name="Obille A."/>
            <person name="Becker A."/>
            <person name="Abrahante J.E."/>
            <person name="Garbe J."/>
            <person name="Badalamenti J.P."/>
            <person name="Herman A."/>
            <person name="Mangelson H."/>
            <person name="Liachko I."/>
            <person name="Sullivan S."/>
            <person name="Sone E.D."/>
            <person name="Koren S."/>
            <person name="Silverstein K.A.T."/>
            <person name="Beckman K.B."/>
            <person name="Gohl D.M."/>
        </authorList>
    </citation>
    <scope>NUCLEOTIDE SEQUENCE</scope>
    <source>
        <strain evidence="2">Duluth1</strain>
        <tissue evidence="2">Whole animal</tissue>
    </source>
</reference>
<evidence type="ECO:0000256" key="1">
    <source>
        <dbReference type="SAM" id="MobiDB-lite"/>
    </source>
</evidence>
<dbReference type="EMBL" id="JAIWYP010000005">
    <property type="protein sequence ID" value="KAH3819396.1"/>
    <property type="molecule type" value="Genomic_DNA"/>
</dbReference>